<comment type="caution">
    <text evidence="1">The sequence shown here is derived from an EMBL/GenBank/DDBJ whole genome shotgun (WGS) entry which is preliminary data.</text>
</comment>
<sequence>MSNMKWFERDPLPRAVIDKNDNVWVYNGGATSIAEEYVCLIGDIWHSAKDLEDDYGPCTPLIPENEQTKPLPSGALTIPTGELKRALELRMGEHAKRIIDNYHYHPEDAVKAGKMAQLALAVNPNTNTTWALAPVKRYATDEFPEN</sequence>
<protein>
    <submittedName>
        <fullName evidence="1">Uncharacterized protein</fullName>
    </submittedName>
</protein>
<dbReference type="Proteomes" id="UP000014417">
    <property type="component" value="Unassembled WGS sequence"/>
</dbReference>
<evidence type="ECO:0000313" key="1">
    <source>
        <dbReference type="EMBL" id="EPD32883.1"/>
    </source>
</evidence>
<keyword evidence="2" id="KW-1185">Reference proteome</keyword>
<proteinExistence type="predicted"/>
<accession>S2VZC3</accession>
<evidence type="ECO:0000313" key="2">
    <source>
        <dbReference type="Proteomes" id="UP000014417"/>
    </source>
</evidence>
<dbReference type="RefSeq" id="WP_016456021.1">
    <property type="nucleotide sequence ID" value="NZ_KE150269.1"/>
</dbReference>
<name>S2VZC3_9ACTN</name>
<dbReference type="EMBL" id="AGZR01000006">
    <property type="protein sequence ID" value="EPD32883.1"/>
    <property type="molecule type" value="Genomic_DNA"/>
</dbReference>
<organism evidence="1 2">
    <name type="scientific">Propionimicrobium lymphophilum ACS-093-V-SCH5</name>
    <dbReference type="NCBI Taxonomy" id="883161"/>
    <lineage>
        <taxon>Bacteria</taxon>
        <taxon>Bacillati</taxon>
        <taxon>Actinomycetota</taxon>
        <taxon>Actinomycetes</taxon>
        <taxon>Propionibacteriales</taxon>
        <taxon>Propionibacteriaceae</taxon>
        <taxon>Propionimicrobium</taxon>
    </lineage>
</organism>
<reference evidence="1 2" key="1">
    <citation type="submission" date="2013-04" db="EMBL/GenBank/DDBJ databases">
        <title>The Genome Sequence of Propionimicrobium lymphophilum ACS-093-V-SCH5.</title>
        <authorList>
            <consortium name="The Broad Institute Genomics Platform"/>
            <person name="Earl A."/>
            <person name="Ward D."/>
            <person name="Feldgarden M."/>
            <person name="Gevers D."/>
            <person name="Saerens B."/>
            <person name="Vaneechoutte M."/>
            <person name="Walker B."/>
            <person name="Young S."/>
            <person name="Zeng Q."/>
            <person name="Gargeya S."/>
            <person name="Fitzgerald M."/>
            <person name="Haas B."/>
            <person name="Abouelleil A."/>
            <person name="Allen A.W."/>
            <person name="Alvarado L."/>
            <person name="Arachchi H.M."/>
            <person name="Berlin A.M."/>
            <person name="Chapman S.B."/>
            <person name="Gainer-Dewar J."/>
            <person name="Goldberg J."/>
            <person name="Griggs A."/>
            <person name="Gujja S."/>
            <person name="Hansen M."/>
            <person name="Howarth C."/>
            <person name="Imamovic A."/>
            <person name="Ireland A."/>
            <person name="Larimer J."/>
            <person name="McCowan C."/>
            <person name="Murphy C."/>
            <person name="Pearson M."/>
            <person name="Poon T.W."/>
            <person name="Priest M."/>
            <person name="Roberts A."/>
            <person name="Saif S."/>
            <person name="Shea T."/>
            <person name="Sisk P."/>
            <person name="Sykes S."/>
            <person name="Wortman J."/>
            <person name="Nusbaum C."/>
            <person name="Birren B."/>
        </authorList>
    </citation>
    <scope>NUCLEOTIDE SEQUENCE [LARGE SCALE GENOMIC DNA]</scope>
    <source>
        <strain evidence="1 2">ACS-093-V-SCH5</strain>
    </source>
</reference>
<dbReference type="HOGENOM" id="CLU_1794748_0_0_11"/>
<dbReference type="STRING" id="883161.HMPREF9306_01191"/>
<dbReference type="AlphaFoldDB" id="S2VZC3"/>
<gene>
    <name evidence="1" type="ORF">HMPREF9306_01191</name>
</gene>